<dbReference type="CDD" id="cd03399">
    <property type="entry name" value="SPFH_flotillin"/>
    <property type="match status" value="1"/>
</dbReference>
<dbReference type="RefSeq" id="WP_036819023.1">
    <property type="nucleotide sequence ID" value="NZ_AVBF01000022.1"/>
</dbReference>
<dbReference type="InterPro" id="IPR027705">
    <property type="entry name" value="Flotillin_fam"/>
</dbReference>
<dbReference type="GO" id="GO:0002020">
    <property type="term" value="F:protease binding"/>
    <property type="evidence" value="ECO:0007669"/>
    <property type="project" value="TreeGrafter"/>
</dbReference>
<keyword evidence="5" id="KW-1133">Transmembrane helix</keyword>
<dbReference type="OrthoDB" id="9786220at2"/>
<protein>
    <recommendedName>
        <fullName evidence="10">Epidermal surface antigen</fullName>
    </recommendedName>
</protein>
<dbReference type="GO" id="GO:0005886">
    <property type="term" value="C:plasma membrane"/>
    <property type="evidence" value="ECO:0007669"/>
    <property type="project" value="TreeGrafter"/>
</dbReference>
<evidence type="ECO:0000313" key="9">
    <source>
        <dbReference type="Proteomes" id="UP000030147"/>
    </source>
</evidence>
<organism evidence="8 9">
    <name type="scientific">Pontibacillus yanchengensis Y32</name>
    <dbReference type="NCBI Taxonomy" id="1385514"/>
    <lineage>
        <taxon>Bacteria</taxon>
        <taxon>Bacillati</taxon>
        <taxon>Bacillota</taxon>
        <taxon>Bacilli</taxon>
        <taxon>Bacillales</taxon>
        <taxon>Bacillaceae</taxon>
        <taxon>Pontibacillus</taxon>
    </lineage>
</organism>
<dbReference type="Gene3D" id="3.30.479.30">
    <property type="entry name" value="Band 7 domain"/>
    <property type="match status" value="1"/>
</dbReference>
<comment type="subcellular location">
    <subcellularLocation>
        <location evidence="1">Membrane</location>
    </subcellularLocation>
</comment>
<dbReference type="SUPFAM" id="SSF117892">
    <property type="entry name" value="Band 7/SPFH domain"/>
    <property type="match status" value="1"/>
</dbReference>
<keyword evidence="9" id="KW-1185">Reference proteome</keyword>
<evidence type="ECO:0000256" key="2">
    <source>
        <dbReference type="ARBA" id="ARBA00007161"/>
    </source>
</evidence>
<feature type="transmembrane region" description="Helical" evidence="5">
    <location>
        <begin position="6"/>
        <end position="29"/>
    </location>
</feature>
<feature type="region of interest" description="Disordered" evidence="4">
    <location>
        <begin position="468"/>
        <end position="528"/>
    </location>
</feature>
<dbReference type="InterPro" id="IPR001107">
    <property type="entry name" value="Band_7"/>
</dbReference>
<evidence type="ECO:0000259" key="6">
    <source>
        <dbReference type="Pfam" id="PF01145"/>
    </source>
</evidence>
<dbReference type="InterPro" id="IPR031905">
    <property type="entry name" value="Flotillin_C"/>
</dbReference>
<name>A0A0A2TBG4_9BACI</name>
<comment type="caution">
    <text evidence="8">The sequence shown here is derived from an EMBL/GenBank/DDBJ whole genome shotgun (WGS) entry which is preliminary data.</text>
</comment>
<feature type="compositionally biased region" description="Acidic residues" evidence="4">
    <location>
        <begin position="495"/>
        <end position="510"/>
    </location>
</feature>
<accession>A0A0A2TBG4</accession>
<evidence type="ECO:0000256" key="3">
    <source>
        <dbReference type="ARBA" id="ARBA00023136"/>
    </source>
</evidence>
<dbReference type="AlphaFoldDB" id="A0A0A2TBG4"/>
<reference evidence="8 9" key="1">
    <citation type="journal article" date="2015" name="Stand. Genomic Sci.">
        <title>High quality draft genome sequence of the moderately halophilic bacterium Pontibacillus yanchengensis Y32(T) and comparison among Pontibacillus genomes.</title>
        <authorList>
            <person name="Huang J."/>
            <person name="Qiao Z.X."/>
            <person name="Tang J.W."/>
            <person name="Wang G."/>
        </authorList>
    </citation>
    <scope>NUCLEOTIDE SEQUENCE [LARGE SCALE GENOMIC DNA]</scope>
    <source>
        <strain evidence="8 9">Y32</strain>
    </source>
</reference>
<feature type="region of interest" description="Disordered" evidence="4">
    <location>
        <begin position="315"/>
        <end position="350"/>
    </location>
</feature>
<dbReference type="Proteomes" id="UP000030147">
    <property type="component" value="Unassembled WGS sequence"/>
</dbReference>
<dbReference type="eggNOG" id="COG2268">
    <property type="taxonomic scope" value="Bacteria"/>
</dbReference>
<evidence type="ECO:0000256" key="1">
    <source>
        <dbReference type="ARBA" id="ARBA00004370"/>
    </source>
</evidence>
<sequence>MLEGAAVVIILSILGALLVIGGIATFIIFRIRYKTASSNEALIVTGPKLGDPETENNVFEDENGRSMKIIRGGGYRLRMFQTATPIDLTSFQLQVNSEKAYTKEGIPVRVASTAVISIGSDLEIMANFAEKFLGKAQKERESELKDVLNGHLRSIIASLPIEKVYNDFKEVNTQVKNIAEADLKGMGFEITSFALNDVEDVDEENGYIDALGRPHIAEVQKNADKAESDAKKETRIYQAKNDQEAQNEENRRQTEVAESRKEKDIKEAEFQKETNRANANAEQAGEIERQKLNQQIKEEELKVQYIEKQRAVELEEEENKRRRSIADAQAYETTKKAQAEADQERIKGESEAEVIRQRGIAEAESKERMAKAMENYGEAAIMEMLINVLPDYAEKVSAPISQIKDMKVIDMGGSDSKGGSAKVANSVTSTMLGIQESLKETTGMDLKALIESYVSRGNVNNFSLDTEKQYQETSATTETDYAQTNENQQNSTAEYEQEAQPEEEQEQTSEEESKEKQTNQQSDDQANS</sequence>
<keyword evidence="3 5" id="KW-0472">Membrane</keyword>
<gene>
    <name evidence="8" type="ORF">N782_10305</name>
</gene>
<dbReference type="PANTHER" id="PTHR13806">
    <property type="entry name" value="FLOTILLIN-RELATED"/>
    <property type="match status" value="1"/>
</dbReference>
<evidence type="ECO:0000256" key="5">
    <source>
        <dbReference type="SAM" id="Phobius"/>
    </source>
</evidence>
<feature type="domain" description="Flotillin C-terminal" evidence="7">
    <location>
        <begin position="337"/>
        <end position="433"/>
    </location>
</feature>
<comment type="similarity">
    <text evidence="2">Belongs to the band 7/mec-2 family. Flotillin subfamily.</text>
</comment>
<feature type="domain" description="Band 7" evidence="6">
    <location>
        <begin position="36"/>
        <end position="230"/>
    </location>
</feature>
<feature type="region of interest" description="Disordered" evidence="4">
    <location>
        <begin position="239"/>
        <end position="284"/>
    </location>
</feature>
<dbReference type="GO" id="GO:0072659">
    <property type="term" value="P:protein localization to plasma membrane"/>
    <property type="evidence" value="ECO:0007669"/>
    <property type="project" value="TreeGrafter"/>
</dbReference>
<dbReference type="Pfam" id="PF01145">
    <property type="entry name" value="Band_7"/>
    <property type="match status" value="1"/>
</dbReference>
<feature type="compositionally biased region" description="Basic and acidic residues" evidence="4">
    <location>
        <begin position="248"/>
        <end position="275"/>
    </location>
</feature>
<evidence type="ECO:0000313" key="8">
    <source>
        <dbReference type="EMBL" id="KGP72849.1"/>
    </source>
</evidence>
<feature type="compositionally biased region" description="Polar residues" evidence="4">
    <location>
        <begin position="471"/>
        <end position="492"/>
    </location>
</feature>
<dbReference type="InterPro" id="IPR036013">
    <property type="entry name" value="Band_7/SPFH_dom_sf"/>
</dbReference>
<dbReference type="EMBL" id="AVBF01000022">
    <property type="protein sequence ID" value="KGP72849.1"/>
    <property type="molecule type" value="Genomic_DNA"/>
</dbReference>
<dbReference type="Pfam" id="PF15975">
    <property type="entry name" value="Flot"/>
    <property type="match status" value="1"/>
</dbReference>
<feature type="compositionally biased region" description="Basic and acidic residues" evidence="4">
    <location>
        <begin position="333"/>
        <end position="350"/>
    </location>
</feature>
<proteinExistence type="inferred from homology"/>
<evidence type="ECO:0000256" key="4">
    <source>
        <dbReference type="SAM" id="MobiDB-lite"/>
    </source>
</evidence>
<dbReference type="PANTHER" id="PTHR13806:SF46">
    <property type="entry name" value="FLOTILLIN-1-RELATED"/>
    <property type="match status" value="1"/>
</dbReference>
<dbReference type="STRING" id="1385514.N782_10305"/>
<keyword evidence="5" id="KW-0812">Transmembrane</keyword>
<evidence type="ECO:0008006" key="10">
    <source>
        <dbReference type="Google" id="ProtNLM"/>
    </source>
</evidence>
<evidence type="ECO:0000259" key="7">
    <source>
        <dbReference type="Pfam" id="PF15975"/>
    </source>
</evidence>